<dbReference type="EMBL" id="JBHTKZ010000024">
    <property type="protein sequence ID" value="MFD1182342.1"/>
    <property type="molecule type" value="Genomic_DNA"/>
</dbReference>
<accession>A0ABW3SD05</accession>
<proteinExistence type="predicted"/>
<name>A0ABW3SD05_9BACL</name>
<organism evidence="7 8">
    <name type="scientific">Paenibacillus timonensis</name>
    <dbReference type="NCBI Taxonomy" id="225915"/>
    <lineage>
        <taxon>Bacteria</taxon>
        <taxon>Bacillati</taxon>
        <taxon>Bacillota</taxon>
        <taxon>Bacilli</taxon>
        <taxon>Bacillales</taxon>
        <taxon>Paenibacillaceae</taxon>
        <taxon>Paenibacillus</taxon>
    </lineage>
</organism>
<dbReference type="InterPro" id="IPR027094">
    <property type="entry name" value="Mitofusin_fam"/>
</dbReference>
<keyword evidence="3" id="KW-0378">Hydrolase</keyword>
<comment type="caution">
    <text evidence="7">The sequence shown here is derived from an EMBL/GenBank/DDBJ whole genome shotgun (WGS) entry which is preliminary data.</text>
</comment>
<evidence type="ECO:0000256" key="1">
    <source>
        <dbReference type="ARBA" id="ARBA00004370"/>
    </source>
</evidence>
<dbReference type="PANTHER" id="PTHR10465">
    <property type="entry name" value="TRANSMEMBRANE GTPASE FZO1"/>
    <property type="match status" value="1"/>
</dbReference>
<dbReference type="Pfam" id="PF00350">
    <property type="entry name" value="Dynamin_N"/>
    <property type="match status" value="1"/>
</dbReference>
<dbReference type="PANTHER" id="PTHR10465:SF0">
    <property type="entry name" value="SARCALUMENIN"/>
    <property type="match status" value="1"/>
</dbReference>
<dbReference type="InterPro" id="IPR045063">
    <property type="entry name" value="Dynamin_N"/>
</dbReference>
<keyword evidence="5" id="KW-0472">Membrane</keyword>
<dbReference type="SUPFAM" id="SSF52540">
    <property type="entry name" value="P-loop containing nucleoside triphosphate hydrolases"/>
    <property type="match status" value="1"/>
</dbReference>
<keyword evidence="2" id="KW-0547">Nucleotide-binding</keyword>
<sequence>MAQVFFKYNPYKLESFITYNDKSISEDSKLYPFLNERLQVWMDRLVPILKEECNDDAIHIRFHGTFLDYQDLYGTVMETDEDVSFTIEHIPAEESTDKFRELTQLFDEMLDGPFDDLKDEQIQENFKKALGSEFEVSVIATMSSGKSTLINAMLGQEFVPAKNEACTATITRIRDTDGMTGFTAVCLDKDKNVLLEEQYVDLEMMKQFNENEGISYIEVNGDIPFIHTRKANLIMVDTPGPNNSRNSDHRDHTYRIIKNEAKPMVLYVLNATQLATDDDNNLLRSVAEAMSVGGKQSKDRFIFAVNKIDQYDTERSDSIDDALKNIREYLSQYGIENPNVFPISAELAKVIRLYQRGVALTRKQEKTLADYDLFNDMPQLHLTQYAKLPEARKKEIEDRARQARQHGNVYEEALIHTGVPAIEEAINEYLEKYAVTAKVKNAVDTFRKKVEEKRMLDQLLKEIEHNHGEQEKLNERMKHVETQLSEGKAMEKFKEKIQSLSFDAKNSRIKDLRKKIELTLKGKSSEKMTVNEVEAAISKLIRSIHNLQSDVTTELEKLVNEELRNDAERLLGEYTSYIQSLLQDNDLSVGRYSGESRKFVLGDLPDGDDLIQAYKKTEKEKVGEEWVKNENKKFYKPWTWFQKSGEYKPIYEDREYVNGEMVFDEYLKPVRGEFYENLDYAEQQLKEESKKLKAFFLAELNKLEQVIKKKVVELKTLTGDSRALESRINEDRQKMAWLNSFIMKLDSILEI</sequence>
<reference evidence="8" key="1">
    <citation type="journal article" date="2019" name="Int. J. Syst. Evol. Microbiol.">
        <title>The Global Catalogue of Microorganisms (GCM) 10K type strain sequencing project: providing services to taxonomists for standard genome sequencing and annotation.</title>
        <authorList>
            <consortium name="The Broad Institute Genomics Platform"/>
            <consortium name="The Broad Institute Genome Sequencing Center for Infectious Disease"/>
            <person name="Wu L."/>
            <person name="Ma J."/>
        </authorList>
    </citation>
    <scope>NUCLEOTIDE SEQUENCE [LARGE SCALE GENOMIC DNA]</scope>
    <source>
        <strain evidence="8">CCUG 48216</strain>
    </source>
</reference>
<keyword evidence="8" id="KW-1185">Reference proteome</keyword>
<evidence type="ECO:0000259" key="6">
    <source>
        <dbReference type="Pfam" id="PF00350"/>
    </source>
</evidence>
<dbReference type="InterPro" id="IPR027417">
    <property type="entry name" value="P-loop_NTPase"/>
</dbReference>
<dbReference type="Gene3D" id="3.40.50.300">
    <property type="entry name" value="P-loop containing nucleotide triphosphate hydrolases"/>
    <property type="match status" value="1"/>
</dbReference>
<gene>
    <name evidence="7" type="ORF">ACFQ2Z_13330</name>
</gene>
<feature type="domain" description="Dynamin N-terminal" evidence="6">
    <location>
        <begin position="136"/>
        <end position="284"/>
    </location>
</feature>
<dbReference type="RefSeq" id="WP_240269527.1">
    <property type="nucleotide sequence ID" value="NZ_JAKSXN010000027.1"/>
</dbReference>
<evidence type="ECO:0000313" key="7">
    <source>
        <dbReference type="EMBL" id="MFD1182342.1"/>
    </source>
</evidence>
<keyword evidence="4" id="KW-0342">GTP-binding</keyword>
<evidence type="ECO:0000256" key="4">
    <source>
        <dbReference type="ARBA" id="ARBA00023134"/>
    </source>
</evidence>
<evidence type="ECO:0000313" key="8">
    <source>
        <dbReference type="Proteomes" id="UP001597211"/>
    </source>
</evidence>
<comment type="subcellular location">
    <subcellularLocation>
        <location evidence="1">Membrane</location>
    </subcellularLocation>
</comment>
<protein>
    <submittedName>
        <fullName evidence="7">Dynamin family protein</fullName>
    </submittedName>
</protein>
<dbReference type="Proteomes" id="UP001597211">
    <property type="component" value="Unassembled WGS sequence"/>
</dbReference>
<evidence type="ECO:0000256" key="2">
    <source>
        <dbReference type="ARBA" id="ARBA00022741"/>
    </source>
</evidence>
<evidence type="ECO:0000256" key="3">
    <source>
        <dbReference type="ARBA" id="ARBA00022801"/>
    </source>
</evidence>
<evidence type="ECO:0000256" key="5">
    <source>
        <dbReference type="ARBA" id="ARBA00023136"/>
    </source>
</evidence>